<dbReference type="Proteomes" id="UP001652740">
    <property type="component" value="Unplaced"/>
</dbReference>
<accession>A0ABM3N1M9</accession>
<evidence type="ECO:0000259" key="1">
    <source>
        <dbReference type="Pfam" id="PF18701"/>
    </source>
</evidence>
<dbReference type="Pfam" id="PF03564">
    <property type="entry name" value="DUF1759"/>
    <property type="match status" value="1"/>
</dbReference>
<gene>
    <name evidence="3" type="primary">LOC128202189</name>
</gene>
<dbReference type="PANTHER" id="PTHR47331:SF5">
    <property type="entry name" value="RIBONUCLEASE H"/>
    <property type="match status" value="1"/>
</dbReference>
<dbReference type="GeneID" id="128202189"/>
<dbReference type="InterPro" id="IPR021109">
    <property type="entry name" value="Peptidase_aspartic_dom_sf"/>
</dbReference>
<dbReference type="PANTHER" id="PTHR47331">
    <property type="entry name" value="PHD-TYPE DOMAIN-CONTAINING PROTEIN"/>
    <property type="match status" value="1"/>
</dbReference>
<dbReference type="InterPro" id="IPR005312">
    <property type="entry name" value="DUF1759"/>
</dbReference>
<feature type="domain" description="DUF5641" evidence="1">
    <location>
        <begin position="1180"/>
        <end position="1247"/>
    </location>
</feature>
<dbReference type="RefSeq" id="XP_052757496.1">
    <property type="nucleotide sequence ID" value="XM_052901536.1"/>
</dbReference>
<dbReference type="Pfam" id="PF05380">
    <property type="entry name" value="Peptidase_A17"/>
    <property type="match status" value="1"/>
</dbReference>
<dbReference type="InterPro" id="IPR040676">
    <property type="entry name" value="DUF5641"/>
</dbReference>
<organism evidence="2 3">
    <name type="scientific">Galleria mellonella</name>
    <name type="common">Greater wax moth</name>
    <dbReference type="NCBI Taxonomy" id="7137"/>
    <lineage>
        <taxon>Eukaryota</taxon>
        <taxon>Metazoa</taxon>
        <taxon>Ecdysozoa</taxon>
        <taxon>Arthropoda</taxon>
        <taxon>Hexapoda</taxon>
        <taxon>Insecta</taxon>
        <taxon>Pterygota</taxon>
        <taxon>Neoptera</taxon>
        <taxon>Endopterygota</taxon>
        <taxon>Lepidoptera</taxon>
        <taxon>Glossata</taxon>
        <taxon>Ditrysia</taxon>
        <taxon>Pyraloidea</taxon>
        <taxon>Pyralidae</taxon>
        <taxon>Galleriinae</taxon>
        <taxon>Galleria</taxon>
    </lineage>
</organism>
<dbReference type="SUPFAM" id="SSF56672">
    <property type="entry name" value="DNA/RNA polymerases"/>
    <property type="match status" value="1"/>
</dbReference>
<reference evidence="3" key="1">
    <citation type="submission" date="2025-08" db="UniProtKB">
        <authorList>
            <consortium name="RefSeq"/>
        </authorList>
    </citation>
    <scope>IDENTIFICATION</scope>
    <source>
        <tissue evidence="3">Whole larvae</tissue>
    </source>
</reference>
<name>A0ABM3N1M9_GALME</name>
<dbReference type="Gene3D" id="2.40.70.10">
    <property type="entry name" value="Acid Proteases"/>
    <property type="match status" value="1"/>
</dbReference>
<keyword evidence="2" id="KW-1185">Reference proteome</keyword>
<sequence length="1252" mass="142508">MATDSETSLRASRGYVKGAITRLHSFVSNESELEESTLQALTTRKERLLTAFREYEGFNMRILSMRPDDDEDVAAVENKYLYTLTVLNEVISRKTSSVEDSKGHVSTIARSKTKLPAIQMSIFSGNYVEYVAFQSLFTSLIHNDLTLDNVQKLYYLRSYLKNEPYDLIKNLPLTASSYDQARQLLDERYNNRYRIVNEHIGQLLDLPALVKSTPENIRNFVASLKQTLAALQNLDVKVETWDPIIVCILNRKLDTYTARSYQMERDTAEEHSVKHFIEYLEKRALALENAAPSTAMSSTKAKGLSINVAAAGEKAVTCHYCKSNNHKLFFCNTFKLITSVERYKFCKDNKLCLICLNKHNGKCKFHFKCDQCKKAHNSLVHHGECDEGLVSLLSKGHDSKVLLPTVQVKLFTKDKKTIIVKAILDTGSQASLATSKLIQQLGLTPTPNNTNIIGVGNAQNNTRYCIPLNIHSVNSSFNMTANFYVVEKITCKHPQTKLDIRQLKLPPNIVLADDQFDVPSEINLLMGADIFFHVIMPNEPERPWSRNLHRPLPSQDDITPCIINTRFGYIIGGSMLEYQQASKQVTSLLCIKCDPEINDNIKLFWEAESIPQTFSENQSEQELAETIFQKSVELIDNRFQVNLPLKVEDNEIHNYLGNSFVLAWHRFLSLERRLQKNINLLSEYNKFIHEYVELGHGDFINFDFYDFDKDAVYFLPHHAVINESSKTARTRVVFDASMKTDKKVSLNDLLLNGPSVQKELFDVILLFRIGKYTFSTDIRRMFRNILVNPKHRALQNIPWRNNPDEAIKCIRLNTVTYGMKSSSYLSTRCLLELTELFGQEFPIASFILRNCTYVDDILYSSSDLSEIKEAKQQLQSLLQKGSFETHKWSANDPEILSDVPISKQHFDELELQKDNYSMKVLGLNLDIKNDWFNITCPETIDIKSKLWAEGIISWDASPSDHVKEEWLFFIDGLKAMEPIHINRNIPIPLGSKAVQLIGFADASSWLNTDIFNLQAYVANRVKVITEKTVQFQWNYVNTKENPADLISRGIDPKELPSCSLWWNGPDFLKDNSEIFADNGGAFKGAANQFVELYRLQASKGHQTRIQAYAAQQGMKFHFIPSYSPTFAGLAEAAVKIQIEGVLNSRPILPMGSDITDFSYLTPGHFLTGNAIVAYPENDFRSKWQKSYPNVTVGMLVILKDPNNPPLHWPMARISKVFPGRDGKVRAFEVVTPNGKTYKRSLSGICILPINDA</sequence>
<evidence type="ECO:0000313" key="3">
    <source>
        <dbReference type="RefSeq" id="XP_052757496.1"/>
    </source>
</evidence>
<proteinExistence type="predicted"/>
<evidence type="ECO:0000313" key="2">
    <source>
        <dbReference type="Proteomes" id="UP001652740"/>
    </source>
</evidence>
<protein>
    <submittedName>
        <fullName evidence="3">Uncharacterized protein LOC128202189</fullName>
    </submittedName>
</protein>
<dbReference type="InterPro" id="IPR043502">
    <property type="entry name" value="DNA/RNA_pol_sf"/>
</dbReference>
<dbReference type="Pfam" id="PF18701">
    <property type="entry name" value="DUF5641"/>
    <property type="match status" value="1"/>
</dbReference>
<dbReference type="InterPro" id="IPR008042">
    <property type="entry name" value="Retrotrans_Pao"/>
</dbReference>